<feature type="domain" description="DUF4114" evidence="1">
    <location>
        <begin position="153"/>
        <end position="240"/>
    </location>
</feature>
<gene>
    <name evidence="3" type="ORF">COB67_05535</name>
</gene>
<reference evidence="4" key="1">
    <citation type="submission" date="2017-08" db="EMBL/GenBank/DDBJ databases">
        <title>A dynamic microbial community with high functional redundancy inhabits the cold, oxic subseafloor aquifer.</title>
        <authorList>
            <person name="Tully B.J."/>
            <person name="Wheat C.G."/>
            <person name="Glazer B.T."/>
            <person name="Huber J.A."/>
        </authorList>
    </citation>
    <scope>NUCLEOTIDE SEQUENCE [LARGE SCALE GENOMIC DNA]</scope>
</reference>
<dbReference type="AlphaFoldDB" id="A0A2A4T5M7"/>
<comment type="caution">
    <text evidence="3">The sequence shown here is derived from an EMBL/GenBank/DDBJ whole genome shotgun (WGS) entry which is preliminary data.</text>
</comment>
<name>A0A2A4T5M7_9DELT</name>
<feature type="domain" description="DUF4842" evidence="2">
    <location>
        <begin position="307"/>
        <end position="512"/>
    </location>
</feature>
<dbReference type="NCBIfam" id="TIGR04456">
    <property type="entry name" value="LruC_dom"/>
    <property type="match status" value="1"/>
</dbReference>
<dbReference type="InterPro" id="IPR031025">
    <property type="entry name" value="LruC_dom"/>
</dbReference>
<organism evidence="3 4">
    <name type="scientific">SAR324 cluster bacterium</name>
    <dbReference type="NCBI Taxonomy" id="2024889"/>
    <lineage>
        <taxon>Bacteria</taxon>
        <taxon>Deltaproteobacteria</taxon>
        <taxon>SAR324 cluster</taxon>
    </lineage>
</organism>
<evidence type="ECO:0000313" key="4">
    <source>
        <dbReference type="Proteomes" id="UP000218113"/>
    </source>
</evidence>
<dbReference type="InterPro" id="IPR032295">
    <property type="entry name" value="DUF4842"/>
</dbReference>
<dbReference type="Proteomes" id="UP000218113">
    <property type="component" value="Unassembled WGS sequence"/>
</dbReference>
<accession>A0A2A4T5M7</accession>
<evidence type="ECO:0000259" key="2">
    <source>
        <dbReference type="Pfam" id="PF16130"/>
    </source>
</evidence>
<protein>
    <recommendedName>
        <fullName evidence="5">LruC domain-containing protein</fullName>
    </recommendedName>
</protein>
<evidence type="ECO:0000259" key="1">
    <source>
        <dbReference type="Pfam" id="PF13448"/>
    </source>
</evidence>
<evidence type="ECO:0000313" key="3">
    <source>
        <dbReference type="EMBL" id="PCI28812.1"/>
    </source>
</evidence>
<sequence>MFRKIFLGLFFCIFTMSVSGENHQEWQLNLSNFDGSGKPLNLVTPPVFSSDFYSDLVAALPEMNNMVYLHPEYFTVENTTINLLHNANEVKVTFLHEGAGYRNMLGYVAYQNGNEPQTVADLKANGVFLFPNASLSGSGGSLSFGDTVSLGDFPQNTKLLFFIVSNGWNNGSIQDTDWIFTTDMTVNPEDPTIKMNNIPITQHVAMLWHSDSKLLVMGFEDIFRTGGDHDFNDVMFTVSSTPSDAIQSTNFVVMPEAGESNNQSHHYSPAMDTLGILAYEDLWPQKGDFDFNDVVVNYYIIETREDNKVIKVQYDMIPQAMGASFSNSFRLRWDVPISKIKSVKKTFKSEIWNMTAREDNGGSIIEFIDSVKGAILPPSGYKMSNTIAGSPLVLGEKVTMIIEFTEPISPSTLGDPPYNSYIARGDGLGGLIEVHLPNQAPSSEATLSYFGTGDDDSIPNEGRYYKTSGNLPWAISIPNPWNNPLEKTTIHQGYPLIVPWAASNGVDNDNWYQAGVDNTYLYLR</sequence>
<dbReference type="Pfam" id="PF13448">
    <property type="entry name" value="DUF4114"/>
    <property type="match status" value="1"/>
</dbReference>
<dbReference type="EMBL" id="NVSR01000025">
    <property type="protein sequence ID" value="PCI28812.1"/>
    <property type="molecule type" value="Genomic_DNA"/>
</dbReference>
<evidence type="ECO:0008006" key="5">
    <source>
        <dbReference type="Google" id="ProtNLM"/>
    </source>
</evidence>
<proteinExistence type="predicted"/>
<dbReference type="InterPro" id="IPR025193">
    <property type="entry name" value="DUF4114"/>
</dbReference>
<dbReference type="Pfam" id="PF16130">
    <property type="entry name" value="DUF4842"/>
    <property type="match status" value="1"/>
</dbReference>